<organism evidence="1 2">
    <name type="scientific">Leptospira weilii str. 2006001853</name>
    <dbReference type="NCBI Taxonomy" id="1001589"/>
    <lineage>
        <taxon>Bacteria</taxon>
        <taxon>Pseudomonadati</taxon>
        <taxon>Spirochaetota</taxon>
        <taxon>Spirochaetia</taxon>
        <taxon>Leptospirales</taxon>
        <taxon>Leptospiraceae</taxon>
        <taxon>Leptospira</taxon>
    </lineage>
</organism>
<evidence type="ECO:0000313" key="1">
    <source>
        <dbReference type="EMBL" id="EKR62601.1"/>
    </source>
</evidence>
<dbReference type="EMBL" id="AFLV02000079">
    <property type="protein sequence ID" value="EKR62601.1"/>
    <property type="molecule type" value="Genomic_DNA"/>
</dbReference>
<gene>
    <name evidence="1" type="ORF">LEP1GSC036_2035</name>
</gene>
<dbReference type="AlphaFoldDB" id="A0A828YWW4"/>
<name>A0A828YWW4_9LEPT</name>
<evidence type="ECO:0000313" key="2">
    <source>
        <dbReference type="Proteomes" id="UP000001338"/>
    </source>
</evidence>
<protein>
    <submittedName>
        <fullName evidence="1">Uncharacterized protein</fullName>
    </submittedName>
</protein>
<accession>A0A828YWW4</accession>
<comment type="caution">
    <text evidence="1">The sequence shown here is derived from an EMBL/GenBank/DDBJ whole genome shotgun (WGS) entry which is preliminary data.</text>
</comment>
<dbReference type="Proteomes" id="UP000001338">
    <property type="component" value="Unassembled WGS sequence"/>
</dbReference>
<sequence>MSSTVESLDESETKVLLSTTTRPIGSVVPEFLQRDPQILGSEDKSVGIPTNPL</sequence>
<proteinExistence type="predicted"/>
<reference evidence="1 2" key="1">
    <citation type="submission" date="2012-10" db="EMBL/GenBank/DDBJ databases">
        <authorList>
            <person name="Harkins D.M."/>
            <person name="Durkin A.S."/>
            <person name="Brinkac L.M."/>
            <person name="Haft D.H."/>
            <person name="Selengut J.D."/>
            <person name="Sanka R."/>
            <person name="DePew J."/>
            <person name="Purushe J."/>
            <person name="Whelen A.C."/>
            <person name="Vinetz J.M."/>
            <person name="Sutton G.G."/>
            <person name="Nierman W.C."/>
            <person name="Fouts D.E."/>
        </authorList>
    </citation>
    <scope>NUCLEOTIDE SEQUENCE [LARGE SCALE GENOMIC DNA]</scope>
    <source>
        <strain evidence="1 2">2006001853</strain>
    </source>
</reference>